<keyword evidence="3" id="KW-1185">Reference proteome</keyword>
<accession>A0A929KXN5</accession>
<dbReference type="InterPro" id="IPR052189">
    <property type="entry name" value="L-asp_N-monooxygenase_NS-form"/>
</dbReference>
<sequence>MEQKLRIALLGGGPSALFMFKKLLESGQTDIAVTIFEKGKQLGSGMPYSKIGANPEHITNVSGNEIPELITSVEQWIETAPKNVLDQFDITLQKYNDYKVLPRLLFGHYLTEQFRLLCERADRAGLEYLISYESEVTDIVDKPDRSTTIVEINNGEQIPFDKVVVCIGHTWAKKHEGKISGYFDSPYPPSKLAMKLDHPVAIRGASLTAIDAVRTFARSNGKFIESADGKLSYQIDPDSANFKMVMHARSGLLPAVRFHLKDPHLSADDTLTKEDMQNYSSEHGGLLSLDHLFEENFKAGIRKNDPEFYERIRGMNMEEFVTEMMEVREQVDPFNLFEAEYMEAEKSIQRRESVYWKEMLAILSYSLNYPAKYLPAEDMQRLKKTLMPLISIVIAFVPQSSCEQLLALHKAGLLEMVSVGDDSFVEPNEAGGALYHYTDDDGKQQIKHYQTYVDCVGQPHMSYTDVPFKGLLDGRSISPARVRFKSNSIGKEQQDGGNEDVQQGSDGNYYLNVPGIAINDNFQVLDSYGAYNPRIYMMAVPYIGGFNPDYSGLDFCDTASDAIIKTILNDD</sequence>
<reference evidence="2" key="1">
    <citation type="submission" date="2020-10" db="EMBL/GenBank/DDBJ databases">
        <title>Mucilaginibacter mali sp. nov., isolated from rhizosphere soil of apple orchard.</title>
        <authorList>
            <person name="Lee J.-S."/>
            <person name="Kim H.S."/>
            <person name="Kim J.-S."/>
        </authorList>
    </citation>
    <scope>NUCLEOTIDE SEQUENCE</scope>
    <source>
        <strain evidence="2">KCTC 22746</strain>
    </source>
</reference>
<evidence type="ECO:0000259" key="1">
    <source>
        <dbReference type="Pfam" id="PF13454"/>
    </source>
</evidence>
<dbReference type="EMBL" id="JADFFL010000004">
    <property type="protein sequence ID" value="MBE9662552.1"/>
    <property type="molecule type" value="Genomic_DNA"/>
</dbReference>
<dbReference type="Pfam" id="PF13454">
    <property type="entry name" value="NAD_binding_9"/>
    <property type="match status" value="1"/>
</dbReference>
<dbReference type="SUPFAM" id="SSF51905">
    <property type="entry name" value="FAD/NAD(P)-binding domain"/>
    <property type="match status" value="1"/>
</dbReference>
<proteinExistence type="predicted"/>
<gene>
    <name evidence="2" type="ORF">IRJ16_11720</name>
</gene>
<comment type="caution">
    <text evidence="2">The sequence shown here is derived from an EMBL/GenBank/DDBJ whole genome shotgun (WGS) entry which is preliminary data.</text>
</comment>
<dbReference type="PANTHER" id="PTHR40254">
    <property type="entry name" value="BLR0577 PROTEIN"/>
    <property type="match status" value="1"/>
</dbReference>
<dbReference type="InterPro" id="IPR036188">
    <property type="entry name" value="FAD/NAD-bd_sf"/>
</dbReference>
<name>A0A929KXN5_9SPHI</name>
<dbReference type="AlphaFoldDB" id="A0A929KXN5"/>
<organism evidence="2 3">
    <name type="scientific">Mucilaginibacter myungsuensis</name>
    <dbReference type="NCBI Taxonomy" id="649104"/>
    <lineage>
        <taxon>Bacteria</taxon>
        <taxon>Pseudomonadati</taxon>
        <taxon>Bacteroidota</taxon>
        <taxon>Sphingobacteriia</taxon>
        <taxon>Sphingobacteriales</taxon>
        <taxon>Sphingobacteriaceae</taxon>
        <taxon>Mucilaginibacter</taxon>
    </lineage>
</organism>
<dbReference type="Gene3D" id="3.50.50.60">
    <property type="entry name" value="FAD/NAD(P)-binding domain"/>
    <property type="match status" value="1"/>
</dbReference>
<dbReference type="Proteomes" id="UP000622475">
    <property type="component" value="Unassembled WGS sequence"/>
</dbReference>
<protein>
    <submittedName>
        <fullName evidence="2">FAD/NAD(P)-binding protein</fullName>
    </submittedName>
</protein>
<evidence type="ECO:0000313" key="3">
    <source>
        <dbReference type="Proteomes" id="UP000622475"/>
    </source>
</evidence>
<dbReference type="InterPro" id="IPR038732">
    <property type="entry name" value="HpyO/CreE_NAD-binding"/>
</dbReference>
<dbReference type="PANTHER" id="PTHR40254:SF1">
    <property type="entry name" value="BLR0577 PROTEIN"/>
    <property type="match status" value="1"/>
</dbReference>
<feature type="domain" description="FAD-dependent urate hydroxylase HpyO/Asp monooxygenase CreE-like FAD/NAD(P)-binding" evidence="1">
    <location>
        <begin position="8"/>
        <end position="169"/>
    </location>
</feature>
<evidence type="ECO:0000313" key="2">
    <source>
        <dbReference type="EMBL" id="MBE9662552.1"/>
    </source>
</evidence>